<feature type="transmembrane region" description="Helical" evidence="1">
    <location>
        <begin position="151"/>
        <end position="169"/>
    </location>
</feature>
<reference evidence="2" key="1">
    <citation type="submission" date="2018-07" db="EMBL/GenBank/DDBJ databases">
        <authorList>
            <consortium name="PulseNet: The National Subtyping Network for Foodborne Disease Surveillance"/>
            <person name="Tarr C.L."/>
            <person name="Trees E."/>
            <person name="Katz L.S."/>
            <person name="Carleton-Romer H.A."/>
            <person name="Stroika S."/>
            <person name="Kucerova Z."/>
            <person name="Roache K.F."/>
            <person name="Sabol A.L."/>
            <person name="Besser J."/>
            <person name="Gerner-Smidt P."/>
        </authorList>
    </citation>
    <scope>NUCLEOTIDE SEQUENCE</scope>
    <source>
        <strain evidence="2">2014AM-0245</strain>
    </source>
</reference>
<accession>A0A5T7PT10</accession>
<keyword evidence="1" id="KW-1133">Transmembrane helix</keyword>
<feature type="transmembrane region" description="Helical" evidence="1">
    <location>
        <begin position="72"/>
        <end position="94"/>
    </location>
</feature>
<comment type="caution">
    <text evidence="2">The sequence shown here is derived from an EMBL/GenBank/DDBJ whole genome shotgun (WGS) entry which is preliminary data.</text>
</comment>
<evidence type="ECO:0000313" key="2">
    <source>
        <dbReference type="EMBL" id="EBN0614527.1"/>
    </source>
</evidence>
<keyword evidence="1" id="KW-0472">Membrane</keyword>
<proteinExistence type="predicted"/>
<name>A0A5T7PT10_SALER</name>
<dbReference type="SUPFAM" id="SSF52540">
    <property type="entry name" value="P-loop containing nucleoside triphosphate hydrolases"/>
    <property type="match status" value="1"/>
</dbReference>
<dbReference type="Gene3D" id="3.40.50.300">
    <property type="entry name" value="P-loop containing nucleotide triphosphate hydrolases"/>
    <property type="match status" value="2"/>
</dbReference>
<feature type="transmembrane region" description="Helical" evidence="1">
    <location>
        <begin position="106"/>
        <end position="131"/>
    </location>
</feature>
<dbReference type="EMBL" id="AAGEPH010000033">
    <property type="protein sequence ID" value="EBN0614527.1"/>
    <property type="molecule type" value="Genomic_DNA"/>
</dbReference>
<dbReference type="AlphaFoldDB" id="A0A5T7PT10"/>
<organism evidence="2">
    <name type="scientific">Salmonella enterica</name>
    <name type="common">Salmonella choleraesuis</name>
    <dbReference type="NCBI Taxonomy" id="28901"/>
    <lineage>
        <taxon>Bacteria</taxon>
        <taxon>Pseudomonadati</taxon>
        <taxon>Pseudomonadota</taxon>
        <taxon>Gammaproteobacteria</taxon>
        <taxon>Enterobacterales</taxon>
        <taxon>Enterobacteriaceae</taxon>
        <taxon>Salmonella</taxon>
    </lineage>
</organism>
<keyword evidence="1" id="KW-0812">Transmembrane</keyword>
<protein>
    <submittedName>
        <fullName evidence="2">Uncharacterized protein</fullName>
    </submittedName>
</protein>
<dbReference type="InterPro" id="IPR027417">
    <property type="entry name" value="P-loop_NTPase"/>
</dbReference>
<sequence length="701" mass="75184">MKKLSLNWSGNVGQSIEKARTLAAEYSRRDVPDNAPADLRDSASQGLETSKGFALSGRLLQSELVYGSDVPLAQFGTVLIPLVLAFTTLLLYWLPAWLAFIPAVLWALFAIMTGGFTLGWFAGVLALLLLWGSDISLFSMGGTAQMLQFGTGMTLTLISLAALPLCHLLRRAERFTIINDDAKAGAIILSASRQAKAREKQTERAARDTSPLIWLGEAQGVTWEKGDIMAPDPASRVALSAADLSTGLLVLGGTGTGKTSGVFRPVIRQWCEHNCGGLLLMDGKGQLPAELAESNRGITLLTPDNPETPVPLIDGLNAEEVAAVLVSVSGKGNDKGSDWTFAAEKQFRFSALLVELAVSVQAAPWTLATIARCVSDTAFRDTLIEAVSARTETLSPELTTAALDFWLKEYPELAKAEGYTSSVQGIVTAWLSPLVGHRKMHGWINAAEGVNPSDVLLGARYGIGIDSSVYGELCTAAVNGFIKKRLYNEATRRGDNWKADCTNTAAMIVMDEADVLLDETDAGILPRGRSLGLNFVVGLQAVEQAEAAFGGTQNAPKALAMLAQLRSVVALSSTHHTAQYVSDRVGFGLPLEPVSLSTVPDMRYTVLQRAAASPFNDEENEFRSSITLDIPHVISHTVGKMMDHKNAAGERLQLAKEPKPWISPQECNMLTATEGVAVVVLNRAGAPRRDAIELVPEYRAG</sequence>
<evidence type="ECO:0000256" key="1">
    <source>
        <dbReference type="SAM" id="Phobius"/>
    </source>
</evidence>
<gene>
    <name evidence="2" type="ORF">BSB98_24830</name>
</gene>